<sequence>MKHLLTPLLLASLSFASPGPLPPSVDYTLQLSLSGLRGFRDGYLNKMHLANKWAGDEIPPHSDRGLNDTRCFGKESEGFVYEVASFFWYGELYQIGTVLDDLSNLFSDTTQFCLVQETSQMIRYKCYGVKEECDLIHLAKNLINHKLLLLEVAENIIQLLMGQGAVWEDGVATKEEVYGVMEDAGSDIASVIISTFGL</sequence>
<accession>A0A8J8NP87</accession>
<feature type="signal peptide" evidence="1">
    <location>
        <begin position="1"/>
        <end position="16"/>
    </location>
</feature>
<evidence type="ECO:0000313" key="2">
    <source>
        <dbReference type="EMBL" id="TNV77874.1"/>
    </source>
</evidence>
<organism evidence="2 3">
    <name type="scientific">Halteria grandinella</name>
    <dbReference type="NCBI Taxonomy" id="5974"/>
    <lineage>
        <taxon>Eukaryota</taxon>
        <taxon>Sar</taxon>
        <taxon>Alveolata</taxon>
        <taxon>Ciliophora</taxon>
        <taxon>Intramacronucleata</taxon>
        <taxon>Spirotrichea</taxon>
        <taxon>Stichotrichia</taxon>
        <taxon>Sporadotrichida</taxon>
        <taxon>Halteriidae</taxon>
        <taxon>Halteria</taxon>
    </lineage>
</organism>
<feature type="chain" id="PRO_5035299749" evidence="1">
    <location>
        <begin position="17"/>
        <end position="198"/>
    </location>
</feature>
<dbReference type="Proteomes" id="UP000785679">
    <property type="component" value="Unassembled WGS sequence"/>
</dbReference>
<gene>
    <name evidence="2" type="ORF">FGO68_gene12394</name>
</gene>
<evidence type="ECO:0000256" key="1">
    <source>
        <dbReference type="SAM" id="SignalP"/>
    </source>
</evidence>
<dbReference type="EMBL" id="RRYP01011223">
    <property type="protein sequence ID" value="TNV77874.1"/>
    <property type="molecule type" value="Genomic_DNA"/>
</dbReference>
<reference evidence="2" key="1">
    <citation type="submission" date="2019-06" db="EMBL/GenBank/DDBJ databases">
        <authorList>
            <person name="Zheng W."/>
        </authorList>
    </citation>
    <scope>NUCLEOTIDE SEQUENCE</scope>
    <source>
        <strain evidence="2">QDHG01</strain>
    </source>
</reference>
<proteinExistence type="predicted"/>
<keyword evidence="3" id="KW-1185">Reference proteome</keyword>
<dbReference type="AlphaFoldDB" id="A0A8J8NP87"/>
<evidence type="ECO:0000313" key="3">
    <source>
        <dbReference type="Proteomes" id="UP000785679"/>
    </source>
</evidence>
<keyword evidence="1" id="KW-0732">Signal</keyword>
<name>A0A8J8NP87_HALGN</name>
<protein>
    <submittedName>
        <fullName evidence="2">Uncharacterized protein</fullName>
    </submittedName>
</protein>
<comment type="caution">
    <text evidence="2">The sequence shown here is derived from an EMBL/GenBank/DDBJ whole genome shotgun (WGS) entry which is preliminary data.</text>
</comment>